<feature type="compositionally biased region" description="Polar residues" evidence="1">
    <location>
        <begin position="79"/>
        <end position="91"/>
    </location>
</feature>
<gene>
    <name evidence="2" type="ORF">PACLA_8A018716</name>
</gene>
<accession>A0A6S7KIM6</accession>
<proteinExistence type="predicted"/>
<dbReference type="PANTHER" id="PTHR34239:SF2">
    <property type="entry name" value="TRANSPOSABLE ELEMENT P TRANSPOSASE_THAP9 CONSERVED DOMAIN-CONTAINING PROTEIN"/>
    <property type="match status" value="1"/>
</dbReference>
<dbReference type="OrthoDB" id="10534322at2759"/>
<dbReference type="Proteomes" id="UP001152795">
    <property type="component" value="Unassembled WGS sequence"/>
</dbReference>
<keyword evidence="3" id="KW-1185">Reference proteome</keyword>
<name>A0A6S7KIM6_PARCT</name>
<dbReference type="AlphaFoldDB" id="A0A6S7KIM6"/>
<evidence type="ECO:0000256" key="1">
    <source>
        <dbReference type="SAM" id="MobiDB-lite"/>
    </source>
</evidence>
<evidence type="ECO:0000313" key="2">
    <source>
        <dbReference type="EMBL" id="CAB4027192.1"/>
    </source>
</evidence>
<reference evidence="2" key="1">
    <citation type="submission" date="2020-04" db="EMBL/GenBank/DDBJ databases">
        <authorList>
            <person name="Alioto T."/>
            <person name="Alioto T."/>
            <person name="Gomez Garrido J."/>
        </authorList>
    </citation>
    <scope>NUCLEOTIDE SEQUENCE</scope>
    <source>
        <strain evidence="2">A484AB</strain>
    </source>
</reference>
<sequence length="113" mass="12503">MSGNREFNLRRRELLRPSLNSQYATLCNPSTPITSELFGDDISKEIDQVAKANQLGNKLSSLRRGRGQRYHPYAGSPSPHYSGTGPMSGQDNRAPVPRSFHLFSEAEAPIDAD</sequence>
<evidence type="ECO:0000313" key="3">
    <source>
        <dbReference type="Proteomes" id="UP001152795"/>
    </source>
</evidence>
<dbReference type="PANTHER" id="PTHR34239">
    <property type="entry name" value="APPLE DOMAIN-CONTAINING PROTEIN"/>
    <property type="match status" value="1"/>
</dbReference>
<dbReference type="EMBL" id="CACRXK020014656">
    <property type="protein sequence ID" value="CAB4027192.1"/>
    <property type="molecule type" value="Genomic_DNA"/>
</dbReference>
<feature type="region of interest" description="Disordered" evidence="1">
    <location>
        <begin position="62"/>
        <end position="113"/>
    </location>
</feature>
<protein>
    <submittedName>
        <fullName evidence="2">Uncharacterized protein</fullName>
    </submittedName>
</protein>
<organism evidence="2 3">
    <name type="scientific">Paramuricea clavata</name>
    <name type="common">Red gorgonian</name>
    <name type="synonym">Violescent sea-whip</name>
    <dbReference type="NCBI Taxonomy" id="317549"/>
    <lineage>
        <taxon>Eukaryota</taxon>
        <taxon>Metazoa</taxon>
        <taxon>Cnidaria</taxon>
        <taxon>Anthozoa</taxon>
        <taxon>Octocorallia</taxon>
        <taxon>Malacalcyonacea</taxon>
        <taxon>Plexauridae</taxon>
        <taxon>Paramuricea</taxon>
    </lineage>
</organism>
<comment type="caution">
    <text evidence="2">The sequence shown here is derived from an EMBL/GenBank/DDBJ whole genome shotgun (WGS) entry which is preliminary data.</text>
</comment>